<reference evidence="3 4" key="1">
    <citation type="submission" date="2021-08" db="EMBL/GenBank/DDBJ databases">
        <title>complete genome sequencing of Deefgea sp. D25.</title>
        <authorList>
            <person name="Bae J.-W."/>
            <person name="Gim D.-H."/>
        </authorList>
    </citation>
    <scope>NUCLEOTIDE SEQUENCE [LARGE SCALE GENOMIC DNA]</scope>
    <source>
        <strain evidence="3 4">D25</strain>
    </source>
</reference>
<organism evidence="3 4">
    <name type="scientific">Deefgea tanakiae</name>
    <dbReference type="NCBI Taxonomy" id="2865840"/>
    <lineage>
        <taxon>Bacteria</taxon>
        <taxon>Pseudomonadati</taxon>
        <taxon>Pseudomonadota</taxon>
        <taxon>Betaproteobacteria</taxon>
        <taxon>Neisseriales</taxon>
        <taxon>Chitinibacteraceae</taxon>
        <taxon>Deefgea</taxon>
    </lineage>
</organism>
<proteinExistence type="inferred from homology"/>
<comment type="similarity">
    <text evidence="1">Belongs to the histone deacetylase family.</text>
</comment>
<evidence type="ECO:0000259" key="2">
    <source>
        <dbReference type="Pfam" id="PF00850"/>
    </source>
</evidence>
<evidence type="ECO:0000256" key="1">
    <source>
        <dbReference type="ARBA" id="ARBA00005947"/>
    </source>
</evidence>
<dbReference type="Proteomes" id="UP000825679">
    <property type="component" value="Chromosome"/>
</dbReference>
<dbReference type="SUPFAM" id="SSF52768">
    <property type="entry name" value="Arginase/deacetylase"/>
    <property type="match status" value="1"/>
</dbReference>
<dbReference type="InterPro" id="IPR000286">
    <property type="entry name" value="HDACs"/>
</dbReference>
<dbReference type="PANTHER" id="PTHR10625">
    <property type="entry name" value="HISTONE DEACETYLASE HDAC1-RELATED"/>
    <property type="match status" value="1"/>
</dbReference>
<dbReference type="InterPro" id="IPR023696">
    <property type="entry name" value="Ureohydrolase_dom_sf"/>
</dbReference>
<gene>
    <name evidence="3" type="ORF">K4H28_08270</name>
</gene>
<evidence type="ECO:0000313" key="4">
    <source>
        <dbReference type="Proteomes" id="UP000825679"/>
    </source>
</evidence>
<dbReference type="CDD" id="cd11599">
    <property type="entry name" value="HDAC_classII_2"/>
    <property type="match status" value="1"/>
</dbReference>
<keyword evidence="4" id="KW-1185">Reference proteome</keyword>
<feature type="domain" description="Histone deacetylase" evidence="2">
    <location>
        <begin position="64"/>
        <end position="348"/>
    </location>
</feature>
<dbReference type="InterPro" id="IPR023801">
    <property type="entry name" value="His_deacetylse_dom"/>
</dbReference>
<sequence length="351" mass="38762">MYKAYIPVSVLRPLRSDQRSLHLKLTLNNKYEQTVRGKSVSGSCGATAFISHPSCVMHEMGKGHPECPERLAAIQDRLIAAGVWDYLLHLTAQPATREQLLRVHTEQYLDRLAVASPAQGHVHMEPDTAMNPYTLNAAYHAAGAGIQGVDLVMQGKAQNVFCSMRPPGHHAERESALGFCFLSNVAIAAKHAMAVYGLERVAIIDFDVHHGNGTEDCLFDEPRALMVSIFQHPFFPYSGDVPKGPNMLNVSMPRASKGAEFRDVVTQQWLPALHEFKPQLILISAGFDAHLEDDMGSMGLVEADYAWVTKQIMKIADQYSERRIVSMLEGGYDLSALARSVTEHIKVLSDA</sequence>
<accession>A0ABX8ZET2</accession>
<name>A0ABX8ZET2_9NEIS</name>
<dbReference type="InterPro" id="IPR037138">
    <property type="entry name" value="His_deacetylse_dom_sf"/>
</dbReference>
<dbReference type="Pfam" id="PF00850">
    <property type="entry name" value="Hist_deacetyl"/>
    <property type="match status" value="1"/>
</dbReference>
<dbReference type="Gene3D" id="3.40.800.20">
    <property type="entry name" value="Histone deacetylase domain"/>
    <property type="match status" value="1"/>
</dbReference>
<evidence type="ECO:0000313" key="3">
    <source>
        <dbReference type="EMBL" id="QZA79369.1"/>
    </source>
</evidence>
<dbReference type="EMBL" id="CP081150">
    <property type="protein sequence ID" value="QZA79369.1"/>
    <property type="molecule type" value="Genomic_DNA"/>
</dbReference>
<dbReference type="PANTHER" id="PTHR10625:SF10">
    <property type="entry name" value="HISTONE DEACETYLASE HDAC1"/>
    <property type="match status" value="1"/>
</dbReference>
<protein>
    <submittedName>
        <fullName evidence="3">Histone deacetylase family protein</fullName>
    </submittedName>
</protein>
<dbReference type="PRINTS" id="PR01270">
    <property type="entry name" value="HDASUPER"/>
</dbReference>